<dbReference type="InParanoid" id="A2G5M9"/>
<dbReference type="PROSITE" id="PS00107">
    <property type="entry name" value="PROTEIN_KINASE_ATP"/>
    <property type="match status" value="1"/>
</dbReference>
<feature type="compositionally biased region" description="Basic residues" evidence="6">
    <location>
        <begin position="417"/>
        <end position="440"/>
    </location>
</feature>
<evidence type="ECO:0000256" key="4">
    <source>
        <dbReference type="PROSITE-ProRule" id="PRU10141"/>
    </source>
</evidence>
<dbReference type="GO" id="GO:0005634">
    <property type="term" value="C:nucleus"/>
    <property type="evidence" value="ECO:0000318"/>
    <property type="project" value="GO_Central"/>
</dbReference>
<dbReference type="InterPro" id="IPR050235">
    <property type="entry name" value="CK1_Ser-Thr_kinase"/>
</dbReference>
<accession>A2G5M9</accession>
<dbReference type="InterPro" id="IPR011009">
    <property type="entry name" value="Kinase-like_dom_sf"/>
</dbReference>
<dbReference type="VEuPathDB" id="TrichDB:TVAG_135520"/>
<evidence type="ECO:0000313" key="9">
    <source>
        <dbReference type="Proteomes" id="UP000001542"/>
    </source>
</evidence>
<dbReference type="GO" id="GO:0007165">
    <property type="term" value="P:signal transduction"/>
    <property type="evidence" value="ECO:0000318"/>
    <property type="project" value="GO_Central"/>
</dbReference>
<evidence type="ECO:0000313" key="8">
    <source>
        <dbReference type="EMBL" id="EAX87536.1"/>
    </source>
</evidence>
<dbReference type="EC" id="2.7.11.1" evidence="1"/>
<name>A2G5M9_TRIV3</name>
<dbReference type="SMR" id="A2G5M9"/>
<evidence type="ECO:0000259" key="7">
    <source>
        <dbReference type="PROSITE" id="PS50011"/>
    </source>
</evidence>
<comment type="similarity">
    <text evidence="5">Belongs to the protein kinase superfamily.</text>
</comment>
<organism evidence="8 9">
    <name type="scientific">Trichomonas vaginalis (strain ATCC PRA-98 / G3)</name>
    <dbReference type="NCBI Taxonomy" id="412133"/>
    <lineage>
        <taxon>Eukaryota</taxon>
        <taxon>Metamonada</taxon>
        <taxon>Parabasalia</taxon>
        <taxon>Trichomonadida</taxon>
        <taxon>Trichomonadidae</taxon>
        <taxon>Trichomonas</taxon>
    </lineage>
</organism>
<evidence type="ECO:0000256" key="1">
    <source>
        <dbReference type="ARBA" id="ARBA00012513"/>
    </source>
</evidence>
<sequence>MEEICGGEYQIIKKIGQGSFGKIYIIKQVKTGLLFAAKLENSDAPIPQLLFESRLYQIMSGSTNVPRLHAHSFDSRYNTIVIDLLGKSLEEHLNKVNRRMSLKTVLMLVDQMITAVEFFHSKNYIHRDIKPDNFVMGVNQNSNKLYIIDYGLAKKYRDVNTHEHIPYIEGKSLTGTARYASINALLGCEQSRRDDMEAIGYVIVYLLKGHLPWMGIDGATNQERYRRIAECKRDTPLEKLCEGLPSEIITYIRKVRSLRFTERLHYASYRRLFRGLFRAMQFTFDYIYDWSPRKDNDVPPVRYTRRKGQMPVNERRPSIEAVFSGERRRRSEENMRTIDFENEEIPEPKKPVEVKQIELSSSSSQDKPKTKPNYMREIDAILNRVKPVQTPKIVSHLPPPPIEELPKKLWKEEEKTHHHRKLSGHRTHHHESKRVVKKEKTKVEEEEEIIPKRFTKRKELEMPSDDEPLTSVDEFLIRRGLMKPRKPKI</sequence>
<dbReference type="SMART" id="SM00220">
    <property type="entry name" value="S_TKc"/>
    <property type="match status" value="1"/>
</dbReference>
<dbReference type="PANTHER" id="PTHR11909">
    <property type="entry name" value="CASEIN KINASE-RELATED"/>
    <property type="match status" value="1"/>
</dbReference>
<protein>
    <recommendedName>
        <fullName evidence="1">non-specific serine/threonine protein kinase</fullName>
        <ecNumber evidence="1">2.7.11.1</ecNumber>
    </recommendedName>
</protein>
<evidence type="ECO:0000256" key="3">
    <source>
        <dbReference type="ARBA" id="ARBA00022840"/>
    </source>
</evidence>
<keyword evidence="3 4" id="KW-0067">ATP-binding</keyword>
<dbReference type="AlphaFoldDB" id="A2G5M9"/>
<dbReference type="EMBL" id="DS114435">
    <property type="protein sequence ID" value="EAX87536.1"/>
    <property type="molecule type" value="Genomic_DNA"/>
</dbReference>
<evidence type="ECO:0000256" key="2">
    <source>
        <dbReference type="ARBA" id="ARBA00022741"/>
    </source>
</evidence>
<dbReference type="PROSITE" id="PS00108">
    <property type="entry name" value="PROTEIN_KINASE_ST"/>
    <property type="match status" value="1"/>
</dbReference>
<keyword evidence="2 4" id="KW-0547">Nucleotide-binding</keyword>
<dbReference type="Proteomes" id="UP000001542">
    <property type="component" value="Unassembled WGS sequence"/>
</dbReference>
<feature type="binding site" evidence="4">
    <location>
        <position position="38"/>
    </location>
    <ligand>
        <name>ATP</name>
        <dbReference type="ChEBI" id="CHEBI:30616"/>
    </ligand>
</feature>
<dbReference type="InterPro" id="IPR017441">
    <property type="entry name" value="Protein_kinase_ATP_BS"/>
</dbReference>
<keyword evidence="8" id="KW-0418">Kinase</keyword>
<dbReference type="GO" id="GO:0005737">
    <property type="term" value="C:cytoplasm"/>
    <property type="evidence" value="ECO:0000318"/>
    <property type="project" value="GO_Central"/>
</dbReference>
<dbReference type="PROSITE" id="PS50011">
    <property type="entry name" value="PROTEIN_KINASE_DOM"/>
    <property type="match status" value="1"/>
</dbReference>
<dbReference type="GO" id="GO:0005524">
    <property type="term" value="F:ATP binding"/>
    <property type="evidence" value="ECO:0007669"/>
    <property type="project" value="UniProtKB-UniRule"/>
</dbReference>
<dbReference type="SUPFAM" id="SSF56112">
    <property type="entry name" value="Protein kinase-like (PK-like)"/>
    <property type="match status" value="1"/>
</dbReference>
<gene>
    <name evidence="8" type="ORF">TVAG_135520</name>
</gene>
<dbReference type="eggNOG" id="KOG1164">
    <property type="taxonomic scope" value="Eukaryota"/>
</dbReference>
<dbReference type="GO" id="GO:0004674">
    <property type="term" value="F:protein serine/threonine kinase activity"/>
    <property type="evidence" value="ECO:0000318"/>
    <property type="project" value="GO_Central"/>
</dbReference>
<evidence type="ECO:0000256" key="5">
    <source>
        <dbReference type="RuleBase" id="RU000304"/>
    </source>
</evidence>
<feature type="region of interest" description="Disordered" evidence="6">
    <location>
        <begin position="340"/>
        <end position="372"/>
    </location>
</feature>
<feature type="domain" description="Protein kinase" evidence="7">
    <location>
        <begin position="9"/>
        <end position="277"/>
    </location>
</feature>
<proteinExistence type="inferred from homology"/>
<keyword evidence="5" id="KW-0723">Serine/threonine-protein kinase</keyword>
<reference evidence="8" key="1">
    <citation type="submission" date="2006-10" db="EMBL/GenBank/DDBJ databases">
        <authorList>
            <person name="Amadeo P."/>
            <person name="Zhao Q."/>
            <person name="Wortman J."/>
            <person name="Fraser-Liggett C."/>
            <person name="Carlton J."/>
        </authorList>
    </citation>
    <scope>NUCLEOTIDE SEQUENCE</scope>
    <source>
        <strain evidence="8">G3</strain>
    </source>
</reference>
<dbReference type="VEuPathDB" id="TrichDB:TVAGG3_1038680"/>
<dbReference type="Gene3D" id="1.10.510.10">
    <property type="entry name" value="Transferase(Phosphotransferase) domain 1"/>
    <property type="match status" value="1"/>
</dbReference>
<dbReference type="Pfam" id="PF00069">
    <property type="entry name" value="Pkinase"/>
    <property type="match status" value="1"/>
</dbReference>
<dbReference type="STRING" id="5722.A2G5M9"/>
<evidence type="ECO:0000256" key="6">
    <source>
        <dbReference type="SAM" id="MobiDB-lite"/>
    </source>
</evidence>
<keyword evidence="9" id="KW-1185">Reference proteome</keyword>
<dbReference type="InterPro" id="IPR000719">
    <property type="entry name" value="Prot_kinase_dom"/>
</dbReference>
<feature type="region of interest" description="Disordered" evidence="6">
    <location>
        <begin position="412"/>
        <end position="447"/>
    </location>
</feature>
<keyword evidence="8" id="KW-0808">Transferase</keyword>
<dbReference type="CDD" id="cd14016">
    <property type="entry name" value="STKc_CK1"/>
    <property type="match status" value="1"/>
</dbReference>
<dbReference type="OrthoDB" id="5800476at2759"/>
<dbReference type="FunFam" id="1.10.510.10:FF:000596">
    <property type="entry name" value="CK1 family protein kinase"/>
    <property type="match status" value="1"/>
</dbReference>
<feature type="compositionally biased region" description="Basic and acidic residues" evidence="6">
    <location>
        <begin position="346"/>
        <end position="356"/>
    </location>
</feature>
<reference evidence="8" key="2">
    <citation type="journal article" date="2007" name="Science">
        <title>Draft genome sequence of the sexually transmitted pathogen Trichomonas vaginalis.</title>
        <authorList>
            <person name="Carlton J.M."/>
            <person name="Hirt R.P."/>
            <person name="Silva J.C."/>
            <person name="Delcher A.L."/>
            <person name="Schatz M."/>
            <person name="Zhao Q."/>
            <person name="Wortman J.R."/>
            <person name="Bidwell S.L."/>
            <person name="Alsmark U.C.M."/>
            <person name="Besteiro S."/>
            <person name="Sicheritz-Ponten T."/>
            <person name="Noel C.J."/>
            <person name="Dacks J.B."/>
            <person name="Foster P.G."/>
            <person name="Simillion C."/>
            <person name="Van de Peer Y."/>
            <person name="Miranda-Saavedra D."/>
            <person name="Barton G.J."/>
            <person name="Westrop G.D."/>
            <person name="Mueller S."/>
            <person name="Dessi D."/>
            <person name="Fiori P.L."/>
            <person name="Ren Q."/>
            <person name="Paulsen I."/>
            <person name="Zhang H."/>
            <person name="Bastida-Corcuera F.D."/>
            <person name="Simoes-Barbosa A."/>
            <person name="Brown M.T."/>
            <person name="Hayes R.D."/>
            <person name="Mukherjee M."/>
            <person name="Okumura C.Y."/>
            <person name="Schneider R."/>
            <person name="Smith A.J."/>
            <person name="Vanacova S."/>
            <person name="Villalvazo M."/>
            <person name="Haas B.J."/>
            <person name="Pertea M."/>
            <person name="Feldblyum T.V."/>
            <person name="Utterback T.R."/>
            <person name="Shu C.L."/>
            <person name="Osoegawa K."/>
            <person name="de Jong P.J."/>
            <person name="Hrdy I."/>
            <person name="Horvathova L."/>
            <person name="Zubacova Z."/>
            <person name="Dolezal P."/>
            <person name="Malik S.B."/>
            <person name="Logsdon J.M. Jr."/>
            <person name="Henze K."/>
            <person name="Gupta A."/>
            <person name="Wang C.C."/>
            <person name="Dunne R.L."/>
            <person name="Upcroft J.A."/>
            <person name="Upcroft P."/>
            <person name="White O."/>
            <person name="Salzberg S.L."/>
            <person name="Tang P."/>
            <person name="Chiu C.-H."/>
            <person name="Lee Y.-S."/>
            <person name="Embley T.M."/>
            <person name="Coombs G.H."/>
            <person name="Mottram J.C."/>
            <person name="Tachezy J."/>
            <person name="Fraser-Liggett C.M."/>
            <person name="Johnson P.J."/>
        </authorList>
    </citation>
    <scope>NUCLEOTIDE SEQUENCE [LARGE SCALE GENOMIC DNA]</scope>
    <source>
        <strain evidence="8">G3</strain>
    </source>
</reference>
<dbReference type="InterPro" id="IPR008271">
    <property type="entry name" value="Ser/Thr_kinase_AS"/>
</dbReference>